<dbReference type="HOGENOM" id="CLU_2145422_0_0_1"/>
<dbReference type="GeneID" id="19145263"/>
<proteinExistence type="predicted"/>
<accession>W6YE41</accession>
<evidence type="ECO:0000313" key="3">
    <source>
        <dbReference type="Proteomes" id="UP000053841"/>
    </source>
</evidence>
<feature type="region of interest" description="Disordered" evidence="1">
    <location>
        <begin position="1"/>
        <end position="48"/>
    </location>
</feature>
<dbReference type="AlphaFoldDB" id="W6YE41"/>
<protein>
    <submittedName>
        <fullName evidence="2">Uncharacterized protein</fullName>
    </submittedName>
</protein>
<evidence type="ECO:0000313" key="2">
    <source>
        <dbReference type="EMBL" id="EUC37747.1"/>
    </source>
</evidence>
<dbReference type="EMBL" id="KI964548">
    <property type="protein sequence ID" value="EUC37747.1"/>
    <property type="molecule type" value="Genomic_DNA"/>
</dbReference>
<dbReference type="RefSeq" id="XP_007707931.1">
    <property type="nucleotide sequence ID" value="XM_007709741.1"/>
</dbReference>
<name>W6YE41_COCC2</name>
<sequence>MGERETRRRLRQPRTAEPPSRNPGSESFTRDPQALASRCLSQTGPLPPMRHLVLLTPLARRKVRGPYTTTTLHSWAEATSMLRAQPSSAAETGRAKACYTGPINNYGPVVRR</sequence>
<dbReference type="KEGG" id="bze:COCCADRAFT_22721"/>
<evidence type="ECO:0000256" key="1">
    <source>
        <dbReference type="SAM" id="MobiDB-lite"/>
    </source>
</evidence>
<gene>
    <name evidence="2" type="ORF">COCCADRAFT_22721</name>
</gene>
<organism evidence="2 3">
    <name type="scientific">Cochliobolus carbonum (strain 26-R-13)</name>
    <name type="common">Maize leaf spot fungus</name>
    <name type="synonym">Bipolaris zeicola</name>
    <dbReference type="NCBI Taxonomy" id="930089"/>
    <lineage>
        <taxon>Eukaryota</taxon>
        <taxon>Fungi</taxon>
        <taxon>Dikarya</taxon>
        <taxon>Ascomycota</taxon>
        <taxon>Pezizomycotina</taxon>
        <taxon>Dothideomycetes</taxon>
        <taxon>Pleosporomycetidae</taxon>
        <taxon>Pleosporales</taxon>
        <taxon>Pleosporineae</taxon>
        <taxon>Pleosporaceae</taxon>
        <taxon>Bipolaris</taxon>
    </lineage>
</organism>
<dbReference type="Proteomes" id="UP000053841">
    <property type="component" value="Unassembled WGS sequence"/>
</dbReference>
<keyword evidence="3" id="KW-1185">Reference proteome</keyword>
<reference evidence="2 3" key="1">
    <citation type="journal article" date="2013" name="PLoS Genet.">
        <title>Comparative genome structure, secondary metabolite, and effector coding capacity across Cochliobolus pathogens.</title>
        <authorList>
            <person name="Condon B.J."/>
            <person name="Leng Y."/>
            <person name="Wu D."/>
            <person name="Bushley K.E."/>
            <person name="Ohm R.A."/>
            <person name="Otillar R."/>
            <person name="Martin J."/>
            <person name="Schackwitz W."/>
            <person name="Grimwood J."/>
            <person name="MohdZainudin N."/>
            <person name="Xue C."/>
            <person name="Wang R."/>
            <person name="Manning V.A."/>
            <person name="Dhillon B."/>
            <person name="Tu Z.J."/>
            <person name="Steffenson B.J."/>
            <person name="Salamov A."/>
            <person name="Sun H."/>
            <person name="Lowry S."/>
            <person name="LaButti K."/>
            <person name="Han J."/>
            <person name="Copeland A."/>
            <person name="Lindquist E."/>
            <person name="Barry K."/>
            <person name="Schmutz J."/>
            <person name="Baker S.E."/>
            <person name="Ciuffetti L.M."/>
            <person name="Grigoriev I.V."/>
            <person name="Zhong S."/>
            <person name="Turgeon B.G."/>
        </authorList>
    </citation>
    <scope>NUCLEOTIDE SEQUENCE [LARGE SCALE GENOMIC DNA]</scope>
    <source>
        <strain evidence="2 3">26-R-13</strain>
    </source>
</reference>